<comment type="function">
    <text evidence="5">Required for morphogenesis and for the elongation of the flagellar filament by facilitating polymerization of the flagellin monomers at the tip of growing filament. Forms a capping structure, which prevents flagellin subunits (transported through the central channel of the flagellum) from leaking out without polymerization at the distal end.</text>
</comment>
<dbReference type="Pfam" id="PF02465">
    <property type="entry name" value="FliD_N"/>
    <property type="match status" value="1"/>
</dbReference>
<comment type="caution">
    <text evidence="8">The sequence shown here is derived from an EMBL/GenBank/DDBJ whole genome shotgun (WGS) entry which is preliminary data.</text>
</comment>
<feature type="coiled-coil region" evidence="5">
    <location>
        <begin position="416"/>
        <end position="443"/>
    </location>
</feature>
<gene>
    <name evidence="8" type="ORF">EU508_10495</name>
</gene>
<evidence type="ECO:0000256" key="1">
    <source>
        <dbReference type="ARBA" id="ARBA00009764"/>
    </source>
</evidence>
<accession>A0AB73BGH7</accession>
<dbReference type="PANTHER" id="PTHR30288">
    <property type="entry name" value="FLAGELLAR CAP/ASSEMBLY PROTEIN FLID"/>
    <property type="match status" value="1"/>
</dbReference>
<dbReference type="AlphaFoldDB" id="A0AB73BGH7"/>
<comment type="similarity">
    <text evidence="1 5">Belongs to the FliD family.</text>
</comment>
<keyword evidence="8" id="KW-0969">Cilium</keyword>
<evidence type="ECO:0000256" key="2">
    <source>
        <dbReference type="ARBA" id="ARBA00011255"/>
    </source>
</evidence>
<evidence type="ECO:0000256" key="4">
    <source>
        <dbReference type="ARBA" id="ARBA00023143"/>
    </source>
</evidence>
<dbReference type="Proteomes" id="UP000324162">
    <property type="component" value="Unassembled WGS sequence"/>
</dbReference>
<dbReference type="EMBL" id="SEUK01000049">
    <property type="protein sequence ID" value="KAA1160171.1"/>
    <property type="molecule type" value="Genomic_DNA"/>
</dbReference>
<dbReference type="GO" id="GO:0009424">
    <property type="term" value="C:bacterial-type flagellum hook"/>
    <property type="evidence" value="ECO:0007669"/>
    <property type="project" value="UniProtKB-UniRule"/>
</dbReference>
<dbReference type="InterPro" id="IPR010809">
    <property type="entry name" value="FliD_C"/>
</dbReference>
<protein>
    <recommendedName>
        <fullName evidence="5">Flagellar hook-associated protein 2</fullName>
        <shortName evidence="5">HAP2</shortName>
    </recommendedName>
    <alternativeName>
        <fullName evidence="5">Flagellar cap protein</fullName>
    </alternativeName>
</protein>
<reference evidence="8 9" key="1">
    <citation type="submission" date="2019-01" db="EMBL/GenBank/DDBJ databases">
        <title>Genome sequences of marine Pseudoalteromonas species.</title>
        <authorList>
            <person name="Boraston A.B."/>
            <person name="Hehemann J.-H."/>
            <person name="Vickers C.J."/>
            <person name="Salama-Alber O."/>
            <person name="Abe K."/>
            <person name="Hettle A.J."/>
        </authorList>
    </citation>
    <scope>NUCLEOTIDE SEQUENCE [LARGE SCALE GENOMIC DNA]</scope>
    <source>
        <strain evidence="8 9">PS42</strain>
    </source>
</reference>
<evidence type="ECO:0000259" key="6">
    <source>
        <dbReference type="Pfam" id="PF02465"/>
    </source>
</evidence>
<dbReference type="Pfam" id="PF07195">
    <property type="entry name" value="FliD_C"/>
    <property type="match status" value="1"/>
</dbReference>
<sequence length="480" mass="50472">MSISFNGLGSGLAVSDIVDALVNSEQAPAEARLNTKEASLTTDISAVGALKSALEKVQTSMEALGDSDKYQQRSTSGTDDFISISADEDAQPGSYNVKVDALAQAHKLSSSAFTADEAIGAGVITIGSGDNSFSTVLSATNTLEDLRDQINNGPFTGNDSNDSVVATIVTSDLGQHLVLTSKETGEENAIKITVQDSDGNNTDTGGLSRLAYDVTDADPLNHTTNLTEVNAAQNAQITIDGTLVVSSSTNEFSNVIDGVDITAKKLHDAADSGDISDISVTENNNNIKSGLSGFIASYNELLELSNTLGASGEDGVGVMAGDSLLRGVMSKLRDTITNSVNVEGNSLSLSQLGVTTDRYGVLSLDSDTLSDQINADVGSVQQFFVGSNDDDGGFAQSFDELMSFYTDSDGIIQNRIDSKTNQLDDLDDQRESLTSKMESLSSRLYAQYNAMDLLVASLNNTSSYVQAQLENMPGVVRQSN</sequence>
<evidence type="ECO:0000256" key="3">
    <source>
        <dbReference type="ARBA" id="ARBA00023054"/>
    </source>
</evidence>
<keyword evidence="5" id="KW-0964">Secreted</keyword>
<dbReference type="InterPro" id="IPR040026">
    <property type="entry name" value="FliD"/>
</dbReference>
<name>A0AB73BGH7_9GAMM</name>
<evidence type="ECO:0000259" key="7">
    <source>
        <dbReference type="Pfam" id="PF07195"/>
    </source>
</evidence>
<dbReference type="RefSeq" id="WP_149614309.1">
    <property type="nucleotide sequence ID" value="NZ_SEUK01000049.1"/>
</dbReference>
<dbReference type="GO" id="GO:0007155">
    <property type="term" value="P:cell adhesion"/>
    <property type="evidence" value="ECO:0007669"/>
    <property type="project" value="InterPro"/>
</dbReference>
<feature type="domain" description="Flagellar hook-associated protein 2 C-terminal" evidence="7">
    <location>
        <begin position="232"/>
        <end position="460"/>
    </location>
</feature>
<feature type="domain" description="Flagellar hook-associated protein 2 N-terminal" evidence="6">
    <location>
        <begin position="10"/>
        <end position="106"/>
    </location>
</feature>
<keyword evidence="8" id="KW-0282">Flagellum</keyword>
<dbReference type="GO" id="GO:0005576">
    <property type="term" value="C:extracellular region"/>
    <property type="evidence" value="ECO:0007669"/>
    <property type="project" value="UniProtKB-SubCell"/>
</dbReference>
<dbReference type="InterPro" id="IPR003481">
    <property type="entry name" value="FliD_N"/>
</dbReference>
<evidence type="ECO:0000313" key="8">
    <source>
        <dbReference type="EMBL" id="KAA1160171.1"/>
    </source>
</evidence>
<evidence type="ECO:0000256" key="5">
    <source>
        <dbReference type="RuleBase" id="RU362066"/>
    </source>
</evidence>
<comment type="subunit">
    <text evidence="2 5">Homopentamer.</text>
</comment>
<dbReference type="GO" id="GO:0009421">
    <property type="term" value="C:bacterial-type flagellum filament cap"/>
    <property type="evidence" value="ECO:0007669"/>
    <property type="project" value="InterPro"/>
</dbReference>
<dbReference type="GO" id="GO:0071973">
    <property type="term" value="P:bacterial-type flagellum-dependent cell motility"/>
    <property type="evidence" value="ECO:0007669"/>
    <property type="project" value="TreeGrafter"/>
</dbReference>
<comment type="subcellular location">
    <subcellularLocation>
        <location evidence="5">Secreted</location>
    </subcellularLocation>
    <subcellularLocation>
        <location evidence="5">Bacterial flagellum</location>
    </subcellularLocation>
</comment>
<organism evidence="8 9">
    <name type="scientific">Pseudoalteromonas fuliginea</name>
    <dbReference type="NCBI Taxonomy" id="1872678"/>
    <lineage>
        <taxon>Bacteria</taxon>
        <taxon>Pseudomonadati</taxon>
        <taxon>Pseudomonadota</taxon>
        <taxon>Gammaproteobacteria</taxon>
        <taxon>Alteromonadales</taxon>
        <taxon>Pseudoalteromonadaceae</taxon>
        <taxon>Pseudoalteromonas</taxon>
    </lineage>
</organism>
<proteinExistence type="inferred from homology"/>
<keyword evidence="4 5" id="KW-0975">Bacterial flagellum</keyword>
<dbReference type="PANTHER" id="PTHR30288:SF0">
    <property type="entry name" value="FLAGELLAR HOOK-ASSOCIATED PROTEIN 2"/>
    <property type="match status" value="1"/>
</dbReference>
<keyword evidence="8" id="KW-0966">Cell projection</keyword>
<evidence type="ECO:0000313" key="9">
    <source>
        <dbReference type="Proteomes" id="UP000324162"/>
    </source>
</evidence>
<keyword evidence="3 5" id="KW-0175">Coiled coil</keyword>